<proteinExistence type="predicted"/>
<gene>
    <name evidence="1" type="ORF">QO018_005411</name>
</gene>
<name>A0ABU0MSP6_9PROT</name>
<organism evidence="1 2">
    <name type="scientific">Azospirillum picis</name>
    <dbReference type="NCBI Taxonomy" id="488438"/>
    <lineage>
        <taxon>Bacteria</taxon>
        <taxon>Pseudomonadati</taxon>
        <taxon>Pseudomonadota</taxon>
        <taxon>Alphaproteobacteria</taxon>
        <taxon>Rhodospirillales</taxon>
        <taxon>Azospirillaceae</taxon>
        <taxon>Azospirillum</taxon>
    </lineage>
</organism>
<sequence length="30" mass="3426">MAVGLRCSFRIRSTPMENLANTLLKISCNW</sequence>
<evidence type="ECO:0000313" key="1">
    <source>
        <dbReference type="EMBL" id="MDQ0536514.1"/>
    </source>
</evidence>
<evidence type="ECO:0000313" key="2">
    <source>
        <dbReference type="Proteomes" id="UP001244552"/>
    </source>
</evidence>
<comment type="caution">
    <text evidence="1">The sequence shown here is derived from an EMBL/GenBank/DDBJ whole genome shotgun (WGS) entry which is preliminary data.</text>
</comment>
<dbReference type="Proteomes" id="UP001244552">
    <property type="component" value="Unassembled WGS sequence"/>
</dbReference>
<reference evidence="1 2" key="1">
    <citation type="submission" date="2023-07" db="EMBL/GenBank/DDBJ databases">
        <title>Genomic Encyclopedia of Type Strains, Phase IV (KMG-IV): sequencing the most valuable type-strain genomes for metagenomic binning, comparative biology and taxonomic classification.</title>
        <authorList>
            <person name="Goeker M."/>
        </authorList>
    </citation>
    <scope>NUCLEOTIDE SEQUENCE [LARGE SCALE GENOMIC DNA]</scope>
    <source>
        <strain evidence="1 2">DSM 19922</strain>
    </source>
</reference>
<dbReference type="EMBL" id="JAUSVU010000028">
    <property type="protein sequence ID" value="MDQ0536514.1"/>
    <property type="molecule type" value="Genomic_DNA"/>
</dbReference>
<keyword evidence="2" id="KW-1185">Reference proteome</keyword>
<accession>A0ABU0MSP6</accession>
<protein>
    <submittedName>
        <fullName evidence="1">Uncharacterized protein</fullName>
    </submittedName>
</protein>